<keyword evidence="1" id="KW-1015">Disulfide bond</keyword>
<dbReference type="Gramene" id="EFJ19726">
    <property type="protein sequence ID" value="EFJ19726"/>
    <property type="gene ID" value="SELMODRAFT_110708"/>
</dbReference>
<dbReference type="InterPro" id="IPR036249">
    <property type="entry name" value="Thioredoxin-like_sf"/>
</dbReference>
<evidence type="ECO:0000256" key="1">
    <source>
        <dbReference type="ARBA" id="ARBA00023157"/>
    </source>
</evidence>
<dbReference type="EMBL" id="GL377605">
    <property type="protein sequence ID" value="EFJ19726.1"/>
    <property type="molecule type" value="Genomic_DNA"/>
</dbReference>
<dbReference type="CDD" id="cd02947">
    <property type="entry name" value="TRX_family"/>
    <property type="match status" value="1"/>
</dbReference>
<dbReference type="HOGENOM" id="CLU_090389_14_4_1"/>
<dbReference type="KEGG" id="smo:SELMODRAFT_110708"/>
<sequence length="134" mass="14682">MQQGSGSTTVVTSGQSSSSGVTEVDKDSFWPLVDGAGDKVVVLDMYTQWCGPCKMMFPKIVELSSRYSDVMFLKLDCNQENKASFIISLCPLAKELGIRVVPTFKILKHKKIVAEIAGAKFDDLVRTIDTVRTG</sequence>
<dbReference type="eggNOG" id="KOG0907">
    <property type="taxonomic scope" value="Eukaryota"/>
</dbReference>
<accession>D8S7A7</accession>
<dbReference type="PRINTS" id="PR00421">
    <property type="entry name" value="THIOREDOXIN"/>
</dbReference>
<keyword evidence="6" id="KW-1185">Reference proteome</keyword>
<reference evidence="5 6" key="1">
    <citation type="journal article" date="2011" name="Science">
        <title>The Selaginella genome identifies genetic changes associated with the evolution of vascular plants.</title>
        <authorList>
            <person name="Banks J.A."/>
            <person name="Nishiyama T."/>
            <person name="Hasebe M."/>
            <person name="Bowman J.L."/>
            <person name="Gribskov M."/>
            <person name="dePamphilis C."/>
            <person name="Albert V.A."/>
            <person name="Aono N."/>
            <person name="Aoyama T."/>
            <person name="Ambrose B.A."/>
            <person name="Ashton N.W."/>
            <person name="Axtell M.J."/>
            <person name="Barker E."/>
            <person name="Barker M.S."/>
            <person name="Bennetzen J.L."/>
            <person name="Bonawitz N.D."/>
            <person name="Chapple C."/>
            <person name="Cheng C."/>
            <person name="Correa L.G."/>
            <person name="Dacre M."/>
            <person name="DeBarry J."/>
            <person name="Dreyer I."/>
            <person name="Elias M."/>
            <person name="Engstrom E.M."/>
            <person name="Estelle M."/>
            <person name="Feng L."/>
            <person name="Finet C."/>
            <person name="Floyd S.K."/>
            <person name="Frommer W.B."/>
            <person name="Fujita T."/>
            <person name="Gramzow L."/>
            <person name="Gutensohn M."/>
            <person name="Harholt J."/>
            <person name="Hattori M."/>
            <person name="Heyl A."/>
            <person name="Hirai T."/>
            <person name="Hiwatashi Y."/>
            <person name="Ishikawa M."/>
            <person name="Iwata M."/>
            <person name="Karol K.G."/>
            <person name="Koehler B."/>
            <person name="Kolukisaoglu U."/>
            <person name="Kubo M."/>
            <person name="Kurata T."/>
            <person name="Lalonde S."/>
            <person name="Li K."/>
            <person name="Li Y."/>
            <person name="Litt A."/>
            <person name="Lyons E."/>
            <person name="Manning G."/>
            <person name="Maruyama T."/>
            <person name="Michael T.P."/>
            <person name="Mikami K."/>
            <person name="Miyazaki S."/>
            <person name="Morinaga S."/>
            <person name="Murata T."/>
            <person name="Mueller-Roeber B."/>
            <person name="Nelson D.R."/>
            <person name="Obara M."/>
            <person name="Oguri Y."/>
            <person name="Olmstead R.G."/>
            <person name="Onodera N."/>
            <person name="Petersen B.L."/>
            <person name="Pils B."/>
            <person name="Prigge M."/>
            <person name="Rensing S.A."/>
            <person name="Riano-Pachon D.M."/>
            <person name="Roberts A.W."/>
            <person name="Sato Y."/>
            <person name="Scheller H.V."/>
            <person name="Schulz B."/>
            <person name="Schulz C."/>
            <person name="Shakirov E.V."/>
            <person name="Shibagaki N."/>
            <person name="Shinohara N."/>
            <person name="Shippen D.E."/>
            <person name="Soerensen I."/>
            <person name="Sotooka R."/>
            <person name="Sugimoto N."/>
            <person name="Sugita M."/>
            <person name="Sumikawa N."/>
            <person name="Tanurdzic M."/>
            <person name="Theissen G."/>
            <person name="Ulvskov P."/>
            <person name="Wakazuki S."/>
            <person name="Weng J.K."/>
            <person name="Willats W.W."/>
            <person name="Wipf D."/>
            <person name="Wolf P.G."/>
            <person name="Yang L."/>
            <person name="Zimmer A.D."/>
            <person name="Zhu Q."/>
            <person name="Mitros T."/>
            <person name="Hellsten U."/>
            <person name="Loque D."/>
            <person name="Otillar R."/>
            <person name="Salamov A."/>
            <person name="Schmutz J."/>
            <person name="Shapiro H."/>
            <person name="Lindquist E."/>
            <person name="Lucas S."/>
            <person name="Rokhsar D."/>
            <person name="Grigoriev I.V."/>
        </authorList>
    </citation>
    <scope>NUCLEOTIDE SEQUENCE [LARGE SCALE GENOMIC DNA]</scope>
</reference>
<dbReference type="Proteomes" id="UP000001514">
    <property type="component" value="Unassembled WGS sequence"/>
</dbReference>
<evidence type="ECO:0000256" key="3">
    <source>
        <dbReference type="SAM" id="MobiDB-lite"/>
    </source>
</evidence>
<dbReference type="PROSITE" id="PS51352">
    <property type="entry name" value="THIOREDOXIN_2"/>
    <property type="match status" value="1"/>
</dbReference>
<name>D8S7A7_SELML</name>
<proteinExistence type="inferred from homology"/>
<dbReference type="STRING" id="88036.D8S7A7"/>
<evidence type="ECO:0000313" key="5">
    <source>
        <dbReference type="EMBL" id="EFJ19726.1"/>
    </source>
</evidence>
<dbReference type="SUPFAM" id="SSF52833">
    <property type="entry name" value="Thioredoxin-like"/>
    <property type="match status" value="1"/>
</dbReference>
<feature type="domain" description="Thioredoxin" evidence="4">
    <location>
        <begin position="1"/>
        <end position="133"/>
    </location>
</feature>
<evidence type="ECO:0000256" key="2">
    <source>
        <dbReference type="ARBA" id="ARBA00038337"/>
    </source>
</evidence>
<dbReference type="OMA" id="INCHTEE"/>
<dbReference type="PANTHER" id="PTHR46115">
    <property type="entry name" value="THIOREDOXIN-LIKE PROTEIN 1"/>
    <property type="match status" value="1"/>
</dbReference>
<dbReference type="AlphaFoldDB" id="D8S7A7"/>
<dbReference type="Gene3D" id="3.40.30.10">
    <property type="entry name" value="Glutaredoxin"/>
    <property type="match status" value="1"/>
</dbReference>
<evidence type="ECO:0000313" key="6">
    <source>
        <dbReference type="Proteomes" id="UP000001514"/>
    </source>
</evidence>
<dbReference type="InterPro" id="IPR017937">
    <property type="entry name" value="Thioredoxin_CS"/>
</dbReference>
<dbReference type="FunCoup" id="D8S7A7">
    <property type="interactions" value="1591"/>
</dbReference>
<gene>
    <name evidence="5" type="ORF">SELMODRAFT_110708</name>
</gene>
<feature type="compositionally biased region" description="Low complexity" evidence="3">
    <location>
        <begin position="1"/>
        <end position="22"/>
    </location>
</feature>
<comment type="similarity">
    <text evidence="2">Belongs to the thioredoxin family. Plant F-type subfamily.</text>
</comment>
<protein>
    <recommendedName>
        <fullName evidence="4">Thioredoxin domain-containing protein</fullName>
    </recommendedName>
</protein>
<feature type="region of interest" description="Disordered" evidence="3">
    <location>
        <begin position="1"/>
        <end position="23"/>
    </location>
</feature>
<organism evidence="6">
    <name type="scientific">Selaginella moellendorffii</name>
    <name type="common">Spikemoss</name>
    <dbReference type="NCBI Taxonomy" id="88036"/>
    <lineage>
        <taxon>Eukaryota</taxon>
        <taxon>Viridiplantae</taxon>
        <taxon>Streptophyta</taxon>
        <taxon>Embryophyta</taxon>
        <taxon>Tracheophyta</taxon>
        <taxon>Lycopodiopsida</taxon>
        <taxon>Selaginellales</taxon>
        <taxon>Selaginellaceae</taxon>
        <taxon>Selaginella</taxon>
    </lineage>
</organism>
<evidence type="ECO:0000259" key="4">
    <source>
        <dbReference type="PROSITE" id="PS51352"/>
    </source>
</evidence>
<dbReference type="InterPro" id="IPR013766">
    <property type="entry name" value="Thioredoxin_domain"/>
</dbReference>
<dbReference type="InParanoid" id="D8S7A7"/>
<dbReference type="PROSITE" id="PS00194">
    <property type="entry name" value="THIOREDOXIN_1"/>
    <property type="match status" value="1"/>
</dbReference>
<dbReference type="Pfam" id="PF00085">
    <property type="entry name" value="Thioredoxin"/>
    <property type="match status" value="1"/>
</dbReference>